<reference evidence="1" key="1">
    <citation type="submission" date="2014-05" db="EMBL/GenBank/DDBJ databases">
        <authorList>
            <person name="Chronopoulou M."/>
        </authorList>
    </citation>
    <scope>NUCLEOTIDE SEQUENCE</scope>
    <source>
        <tissue evidence="1">Whole organism</tissue>
    </source>
</reference>
<name>A0A0K2T6C8_LEPSM</name>
<sequence>MSYYKYLVPLYGSSNPQLNRTLRSSSVERRLPSSLEDKANCNCGCEASLRARRAASVGPTSYEYVVKDYSALPFTRSLAMNYRATTVEPVSTYSRAYYSSYAPRYADYDLKVMNYAHKLDMEETTREFMNSYRYERPSTLTYSRSFNTSPRPFSSSYNYYSSRKFDKDYLYNSNDLLSSYKHYRISNSTLTDRNQRAKSPLLTREIDRYYKPRPNFIGDVNSGPSQTFRHYNYRPIPYFGGSDYYQYVPRITSYWNKEVYPDYL</sequence>
<feature type="non-terminal residue" evidence="1">
    <location>
        <position position="264"/>
    </location>
</feature>
<dbReference type="OrthoDB" id="10547487at2759"/>
<proteinExistence type="predicted"/>
<organism evidence="1">
    <name type="scientific">Lepeophtheirus salmonis</name>
    <name type="common">Salmon louse</name>
    <name type="synonym">Caligus salmonis</name>
    <dbReference type="NCBI Taxonomy" id="72036"/>
    <lineage>
        <taxon>Eukaryota</taxon>
        <taxon>Metazoa</taxon>
        <taxon>Ecdysozoa</taxon>
        <taxon>Arthropoda</taxon>
        <taxon>Crustacea</taxon>
        <taxon>Multicrustacea</taxon>
        <taxon>Hexanauplia</taxon>
        <taxon>Copepoda</taxon>
        <taxon>Siphonostomatoida</taxon>
        <taxon>Caligidae</taxon>
        <taxon>Lepeophtheirus</taxon>
    </lineage>
</organism>
<accession>A0A0K2T6C8</accession>
<dbReference type="EMBL" id="HACA01003781">
    <property type="protein sequence ID" value="CDW21142.1"/>
    <property type="molecule type" value="Transcribed_RNA"/>
</dbReference>
<evidence type="ECO:0000313" key="1">
    <source>
        <dbReference type="EMBL" id="CDW21142.1"/>
    </source>
</evidence>
<protein>
    <submittedName>
        <fullName evidence="1">Uncharacterized protein</fullName>
    </submittedName>
</protein>
<dbReference type="AlphaFoldDB" id="A0A0K2T6C8"/>